<evidence type="ECO:0000313" key="2">
    <source>
        <dbReference type="Proteomes" id="UP000712600"/>
    </source>
</evidence>
<name>A0A8S9R2W1_BRACR</name>
<organism evidence="1 2">
    <name type="scientific">Brassica cretica</name>
    <name type="common">Mustard</name>
    <dbReference type="NCBI Taxonomy" id="69181"/>
    <lineage>
        <taxon>Eukaryota</taxon>
        <taxon>Viridiplantae</taxon>
        <taxon>Streptophyta</taxon>
        <taxon>Embryophyta</taxon>
        <taxon>Tracheophyta</taxon>
        <taxon>Spermatophyta</taxon>
        <taxon>Magnoliopsida</taxon>
        <taxon>eudicotyledons</taxon>
        <taxon>Gunneridae</taxon>
        <taxon>Pentapetalae</taxon>
        <taxon>rosids</taxon>
        <taxon>malvids</taxon>
        <taxon>Brassicales</taxon>
        <taxon>Brassicaceae</taxon>
        <taxon>Brassiceae</taxon>
        <taxon>Brassica</taxon>
    </lineage>
</organism>
<sequence>MFTFSFPAMSVTVTAVEINSHLLSYLTPPTESHRCQVTVTVVEINSHLPSYLTPPTETIHRTVINFLSLRCALRCTKAAILIHATVCSILWRTGSFFS</sequence>
<comment type="caution">
    <text evidence="1">The sequence shown here is derived from an EMBL/GenBank/DDBJ whole genome shotgun (WGS) entry which is preliminary data.</text>
</comment>
<proteinExistence type="predicted"/>
<reference evidence="1" key="1">
    <citation type="submission" date="2019-12" db="EMBL/GenBank/DDBJ databases">
        <title>Genome sequencing and annotation of Brassica cretica.</title>
        <authorList>
            <person name="Studholme D.J."/>
            <person name="Sarris P."/>
        </authorList>
    </citation>
    <scope>NUCLEOTIDE SEQUENCE</scope>
    <source>
        <strain evidence="1">PFS-109/04</strain>
        <tissue evidence="1">Leaf</tissue>
    </source>
</reference>
<protein>
    <submittedName>
        <fullName evidence="1">Uncharacterized protein</fullName>
    </submittedName>
</protein>
<dbReference type="AlphaFoldDB" id="A0A8S9R2W1"/>
<evidence type="ECO:0000313" key="1">
    <source>
        <dbReference type="EMBL" id="KAF3556035.1"/>
    </source>
</evidence>
<gene>
    <name evidence="1" type="ORF">F2Q69_00016183</name>
</gene>
<accession>A0A8S9R2W1</accession>
<dbReference type="EMBL" id="QGKX02000996">
    <property type="protein sequence ID" value="KAF3556035.1"/>
    <property type="molecule type" value="Genomic_DNA"/>
</dbReference>
<dbReference type="Proteomes" id="UP000712600">
    <property type="component" value="Unassembled WGS sequence"/>
</dbReference>